<dbReference type="EMBL" id="BAABME010000060">
    <property type="protein sequence ID" value="GAA0139118.1"/>
    <property type="molecule type" value="Genomic_DNA"/>
</dbReference>
<reference evidence="1 2" key="1">
    <citation type="submission" date="2024-01" db="EMBL/GenBank/DDBJ databases">
        <title>The complete chloroplast genome sequence of Lithospermum erythrorhizon: insights into the phylogenetic relationship among Boraginaceae species and the maternal lineages of purple gromwells.</title>
        <authorList>
            <person name="Okada T."/>
            <person name="Watanabe K."/>
        </authorList>
    </citation>
    <scope>NUCLEOTIDE SEQUENCE [LARGE SCALE GENOMIC DNA]</scope>
</reference>
<sequence>MGIPAFGSRDWAGRKKEHSPHQKAHICIHREVLTVHRDVSYSPENSNLCRNPTGEEEPRRIFSIAARAIGGCRSRLEKSPKPLIEPLSGRFVRRSCRSESKAAGAVKLFGFQTYCPRRSLNLFIREGDRGSC</sequence>
<dbReference type="Proteomes" id="UP001454036">
    <property type="component" value="Unassembled WGS sequence"/>
</dbReference>
<name>A0AAV3NJH8_LITER</name>
<proteinExistence type="predicted"/>
<protein>
    <submittedName>
        <fullName evidence="1">Uncharacterized protein</fullName>
    </submittedName>
</protein>
<evidence type="ECO:0000313" key="2">
    <source>
        <dbReference type="Proteomes" id="UP001454036"/>
    </source>
</evidence>
<keyword evidence="2" id="KW-1185">Reference proteome</keyword>
<evidence type="ECO:0000313" key="1">
    <source>
        <dbReference type="EMBL" id="GAA0139118.1"/>
    </source>
</evidence>
<comment type="caution">
    <text evidence="1">The sequence shown here is derived from an EMBL/GenBank/DDBJ whole genome shotgun (WGS) entry which is preliminary data.</text>
</comment>
<organism evidence="1 2">
    <name type="scientific">Lithospermum erythrorhizon</name>
    <name type="common">Purple gromwell</name>
    <name type="synonym">Lithospermum officinale var. erythrorhizon</name>
    <dbReference type="NCBI Taxonomy" id="34254"/>
    <lineage>
        <taxon>Eukaryota</taxon>
        <taxon>Viridiplantae</taxon>
        <taxon>Streptophyta</taxon>
        <taxon>Embryophyta</taxon>
        <taxon>Tracheophyta</taxon>
        <taxon>Spermatophyta</taxon>
        <taxon>Magnoliopsida</taxon>
        <taxon>eudicotyledons</taxon>
        <taxon>Gunneridae</taxon>
        <taxon>Pentapetalae</taxon>
        <taxon>asterids</taxon>
        <taxon>lamiids</taxon>
        <taxon>Boraginales</taxon>
        <taxon>Boraginaceae</taxon>
        <taxon>Boraginoideae</taxon>
        <taxon>Lithospermeae</taxon>
        <taxon>Lithospermum</taxon>
    </lineage>
</organism>
<accession>A0AAV3NJH8</accession>
<dbReference type="AlphaFoldDB" id="A0AAV3NJH8"/>
<gene>
    <name evidence="1" type="ORF">LIER_00730</name>
</gene>